<accession>A0A921SWA7</accession>
<proteinExistence type="predicted"/>
<sequence length="309" mass="34159">MQPLPRYWATVRRTVSFPQTKEYALTIHGASDVSVQEAQRDAEQRMERLIAAGGPEQLGSSGVEYYPLRRLPEELLEEVRAEGGALVAAITRNRYGSAVLNTDAVLISDVDLVDRSRQDVVAAGGGLLSRLFGGGRGAELSAQERDPDAFGLRSPGRRGEHHARTLALIDDFTARHPELGVRTYRTRNGFRLIITGTGAGPASERARELMGQVHSDELYMILCRVHDSYRARLTPKPWRIEVDRFEDLGTRTAADEVHRAWVERYRKASAEVAVCRLIGSTGPAPSAVEQLIIDLHDRAVRAESGLRLA</sequence>
<name>A0A921SWA7_9MICO</name>
<comment type="caution">
    <text evidence="1">The sequence shown here is derived from an EMBL/GenBank/DDBJ whole genome shotgun (WGS) entry which is preliminary data.</text>
</comment>
<evidence type="ECO:0000313" key="2">
    <source>
        <dbReference type="Proteomes" id="UP000742460"/>
    </source>
</evidence>
<dbReference type="Proteomes" id="UP000742460">
    <property type="component" value="Unassembled WGS sequence"/>
</dbReference>
<dbReference type="EMBL" id="DYUE01000036">
    <property type="protein sequence ID" value="HJG90324.1"/>
    <property type="molecule type" value="Genomic_DNA"/>
</dbReference>
<evidence type="ECO:0000313" key="1">
    <source>
        <dbReference type="EMBL" id="HJG90324.1"/>
    </source>
</evidence>
<reference evidence="1" key="2">
    <citation type="submission" date="2021-09" db="EMBL/GenBank/DDBJ databases">
        <authorList>
            <person name="Gilroy R."/>
        </authorList>
    </citation>
    <scope>NUCLEOTIDE SEQUENCE</scope>
    <source>
        <strain evidence="1">ChiGjej5B5-22894</strain>
    </source>
</reference>
<gene>
    <name evidence="1" type="ORF">K8V81_01235</name>
</gene>
<dbReference type="AlphaFoldDB" id="A0A921SWA7"/>
<protein>
    <submittedName>
        <fullName evidence="1">Uncharacterized protein</fullName>
    </submittedName>
</protein>
<organism evidence="1 2">
    <name type="scientific">Brachybacterium massiliense</name>
    <dbReference type="NCBI Taxonomy" id="1755098"/>
    <lineage>
        <taxon>Bacteria</taxon>
        <taxon>Bacillati</taxon>
        <taxon>Actinomycetota</taxon>
        <taxon>Actinomycetes</taxon>
        <taxon>Micrococcales</taxon>
        <taxon>Dermabacteraceae</taxon>
        <taxon>Brachybacterium</taxon>
    </lineage>
</organism>
<reference evidence="1" key="1">
    <citation type="journal article" date="2021" name="PeerJ">
        <title>Extensive microbial diversity within the chicken gut microbiome revealed by metagenomics and culture.</title>
        <authorList>
            <person name="Gilroy R."/>
            <person name="Ravi A."/>
            <person name="Getino M."/>
            <person name="Pursley I."/>
            <person name="Horton D.L."/>
            <person name="Alikhan N.F."/>
            <person name="Baker D."/>
            <person name="Gharbi K."/>
            <person name="Hall N."/>
            <person name="Watson M."/>
            <person name="Adriaenssens E.M."/>
            <person name="Foster-Nyarko E."/>
            <person name="Jarju S."/>
            <person name="Secka A."/>
            <person name="Antonio M."/>
            <person name="Oren A."/>
            <person name="Chaudhuri R.R."/>
            <person name="La Ragione R."/>
            <person name="Hildebrand F."/>
            <person name="Pallen M.J."/>
        </authorList>
    </citation>
    <scope>NUCLEOTIDE SEQUENCE</scope>
    <source>
        <strain evidence="1">ChiGjej5B5-22894</strain>
    </source>
</reference>